<dbReference type="InterPro" id="IPR002401">
    <property type="entry name" value="Cyt_P450_E_grp-I"/>
</dbReference>
<dbReference type="GO" id="GO:0004497">
    <property type="term" value="F:monooxygenase activity"/>
    <property type="evidence" value="ECO:0007669"/>
    <property type="project" value="UniProtKB-KW"/>
</dbReference>
<keyword evidence="10 13" id="KW-0503">Monooxygenase</keyword>
<dbReference type="EMBL" id="CP138585">
    <property type="protein sequence ID" value="WPH01371.1"/>
    <property type="molecule type" value="Genomic_DNA"/>
</dbReference>
<keyword evidence="4 12" id="KW-0349">Heme</keyword>
<keyword evidence="5" id="KW-0812">Transmembrane</keyword>
<dbReference type="GO" id="GO:0016020">
    <property type="term" value="C:membrane"/>
    <property type="evidence" value="ECO:0007669"/>
    <property type="project" value="UniProtKB-SubCell"/>
</dbReference>
<keyword evidence="11" id="KW-0472">Membrane</keyword>
<evidence type="ECO:0000256" key="12">
    <source>
        <dbReference type="PIRSR" id="PIRSR602401-1"/>
    </source>
</evidence>
<name>A0AAQ3R4V8_9PEZI</name>
<organism evidence="14 15">
    <name type="scientific">Acrodontium crateriforme</name>
    <dbReference type="NCBI Taxonomy" id="150365"/>
    <lineage>
        <taxon>Eukaryota</taxon>
        <taxon>Fungi</taxon>
        <taxon>Dikarya</taxon>
        <taxon>Ascomycota</taxon>
        <taxon>Pezizomycotina</taxon>
        <taxon>Dothideomycetes</taxon>
        <taxon>Dothideomycetidae</taxon>
        <taxon>Mycosphaerellales</taxon>
        <taxon>Teratosphaeriaceae</taxon>
        <taxon>Acrodontium</taxon>
    </lineage>
</organism>
<dbReference type="GO" id="GO:0016705">
    <property type="term" value="F:oxidoreductase activity, acting on paired donors, with incorporation or reduction of molecular oxygen"/>
    <property type="evidence" value="ECO:0007669"/>
    <property type="project" value="InterPro"/>
</dbReference>
<sequence>MGFWETALTVGAIYLSYCTIVCIRRIFFHPLSGFPGPKFAACTLWYEFYYDVVLEGKWVWRIKDMHEKYGPIVRINPHELHIKDPEFYDEIYGPATGGKVRNKYSWWVNMAGAPVSIFATTEHSHHRLRRAPLNPFFSKQAVRNLEPLIWEKVNTLVSRLDRATKEEQVIRADCAFMALTMDVICSYCFGHDPKYLQDKDLGLSWKETINGAWQNGALLRAFPQMANVMRVFPRTIAMKIDPNMGKFLAWQDSVKDMVRPIMENNDGKNNHRTIFHTLRDSDLPPEEKSIRRLCDEGEIFTGAGSETTAKTLTTILFYLTTNPEILQSLRSELATVATVPNTPPSWSELERLPYLSAIVQEGLRLSHGITTRLPRTASEPLFYKNFQIPSGTPVSQTPYFVLSDENVFFEPQNFKPERWLGYHGLDKYQVVFGKGSRACIGMNLAYAELTMTCAALFRRFRFELFETSFKDIEMVHDFFVAAPAEPRRGVRVRVFNVGKECNTLSL</sequence>
<evidence type="ECO:0000256" key="2">
    <source>
        <dbReference type="ARBA" id="ARBA00004167"/>
    </source>
</evidence>
<evidence type="ECO:0000256" key="8">
    <source>
        <dbReference type="ARBA" id="ARBA00023002"/>
    </source>
</evidence>
<dbReference type="CDD" id="cd11062">
    <property type="entry name" value="CYP58-like"/>
    <property type="match status" value="1"/>
</dbReference>
<keyword evidence="7" id="KW-1133">Transmembrane helix</keyword>
<dbReference type="PROSITE" id="PS00086">
    <property type="entry name" value="CYTOCHROME_P450"/>
    <property type="match status" value="1"/>
</dbReference>
<evidence type="ECO:0000256" key="3">
    <source>
        <dbReference type="ARBA" id="ARBA00010617"/>
    </source>
</evidence>
<evidence type="ECO:0008006" key="16">
    <source>
        <dbReference type="Google" id="ProtNLM"/>
    </source>
</evidence>
<evidence type="ECO:0000256" key="9">
    <source>
        <dbReference type="ARBA" id="ARBA00023004"/>
    </source>
</evidence>
<accession>A0AAQ3R4V8</accession>
<evidence type="ECO:0000256" key="1">
    <source>
        <dbReference type="ARBA" id="ARBA00001971"/>
    </source>
</evidence>
<dbReference type="InterPro" id="IPR017972">
    <property type="entry name" value="Cyt_P450_CS"/>
</dbReference>
<evidence type="ECO:0000313" key="15">
    <source>
        <dbReference type="Proteomes" id="UP001303373"/>
    </source>
</evidence>
<dbReference type="PRINTS" id="PR00385">
    <property type="entry name" value="P450"/>
</dbReference>
<dbReference type="InterPro" id="IPR001128">
    <property type="entry name" value="Cyt_P450"/>
</dbReference>
<feature type="binding site" description="axial binding residue" evidence="12">
    <location>
        <position position="439"/>
    </location>
    <ligand>
        <name>heme</name>
        <dbReference type="ChEBI" id="CHEBI:30413"/>
    </ligand>
    <ligandPart>
        <name>Fe</name>
        <dbReference type="ChEBI" id="CHEBI:18248"/>
    </ligandPart>
</feature>
<dbReference type="GO" id="GO:0005506">
    <property type="term" value="F:iron ion binding"/>
    <property type="evidence" value="ECO:0007669"/>
    <property type="project" value="InterPro"/>
</dbReference>
<protein>
    <recommendedName>
        <fullName evidence="16">Cytochrome P450</fullName>
    </recommendedName>
</protein>
<dbReference type="PANTHER" id="PTHR24305:SF157">
    <property type="entry name" value="N-ACETYLTRYPTOPHAN 6-HYDROXYLASE IVOC-RELATED"/>
    <property type="match status" value="1"/>
</dbReference>
<keyword evidence="8 13" id="KW-0560">Oxidoreductase</keyword>
<reference evidence="14 15" key="1">
    <citation type="submission" date="2023-11" db="EMBL/GenBank/DDBJ databases">
        <title>An acidophilic fungus is an integral part of prey digestion in a carnivorous sundew plant.</title>
        <authorList>
            <person name="Tsai I.J."/>
        </authorList>
    </citation>
    <scope>NUCLEOTIDE SEQUENCE [LARGE SCALE GENOMIC DNA]</scope>
    <source>
        <strain evidence="14">169a</strain>
    </source>
</reference>
<dbReference type="InterPro" id="IPR036396">
    <property type="entry name" value="Cyt_P450_sf"/>
</dbReference>
<proteinExistence type="inferred from homology"/>
<dbReference type="Proteomes" id="UP001303373">
    <property type="component" value="Chromosome 6"/>
</dbReference>
<evidence type="ECO:0000313" key="14">
    <source>
        <dbReference type="EMBL" id="WPH01371.1"/>
    </source>
</evidence>
<evidence type="ECO:0000256" key="6">
    <source>
        <dbReference type="ARBA" id="ARBA00022723"/>
    </source>
</evidence>
<evidence type="ECO:0000256" key="5">
    <source>
        <dbReference type="ARBA" id="ARBA00022692"/>
    </source>
</evidence>
<dbReference type="AlphaFoldDB" id="A0AAQ3R4V8"/>
<dbReference type="InterPro" id="IPR050121">
    <property type="entry name" value="Cytochrome_P450_monoxygenase"/>
</dbReference>
<evidence type="ECO:0000256" key="4">
    <source>
        <dbReference type="ARBA" id="ARBA00022617"/>
    </source>
</evidence>
<evidence type="ECO:0000256" key="7">
    <source>
        <dbReference type="ARBA" id="ARBA00022989"/>
    </source>
</evidence>
<evidence type="ECO:0000256" key="13">
    <source>
        <dbReference type="RuleBase" id="RU000461"/>
    </source>
</evidence>
<gene>
    <name evidence="14" type="ORF">R9X50_00421400</name>
</gene>
<dbReference type="SUPFAM" id="SSF48264">
    <property type="entry name" value="Cytochrome P450"/>
    <property type="match status" value="1"/>
</dbReference>
<evidence type="ECO:0000256" key="11">
    <source>
        <dbReference type="ARBA" id="ARBA00023136"/>
    </source>
</evidence>
<keyword evidence="6 12" id="KW-0479">Metal-binding</keyword>
<dbReference type="GO" id="GO:0020037">
    <property type="term" value="F:heme binding"/>
    <property type="evidence" value="ECO:0007669"/>
    <property type="project" value="InterPro"/>
</dbReference>
<keyword evidence="15" id="KW-1185">Reference proteome</keyword>
<comment type="similarity">
    <text evidence="3 13">Belongs to the cytochrome P450 family.</text>
</comment>
<dbReference type="PRINTS" id="PR00463">
    <property type="entry name" value="EP450I"/>
</dbReference>
<dbReference type="Pfam" id="PF00067">
    <property type="entry name" value="p450"/>
    <property type="match status" value="1"/>
</dbReference>
<keyword evidence="9 12" id="KW-0408">Iron</keyword>
<dbReference type="FunFam" id="1.10.630.10:FF:000069">
    <property type="entry name" value="Cytochrome P450, putative (Eurofung)"/>
    <property type="match status" value="1"/>
</dbReference>
<comment type="subcellular location">
    <subcellularLocation>
        <location evidence="2">Membrane</location>
        <topology evidence="2">Single-pass membrane protein</topology>
    </subcellularLocation>
</comment>
<dbReference type="PANTHER" id="PTHR24305">
    <property type="entry name" value="CYTOCHROME P450"/>
    <property type="match status" value="1"/>
</dbReference>
<comment type="cofactor">
    <cofactor evidence="1 12">
        <name>heme</name>
        <dbReference type="ChEBI" id="CHEBI:30413"/>
    </cofactor>
</comment>
<dbReference type="Gene3D" id="1.10.630.10">
    <property type="entry name" value="Cytochrome P450"/>
    <property type="match status" value="1"/>
</dbReference>
<evidence type="ECO:0000256" key="10">
    <source>
        <dbReference type="ARBA" id="ARBA00023033"/>
    </source>
</evidence>